<sequence length="591" mass="64577">MPETQQQPSPIPGRSDPEPLIVELVPEWFLAEPHFHNSEPPRPTPYSRSYSESELSALAAFDPRYSSLKPHVHEPRYTPKYSTSEVSALKAFGSGPCAPEQTLPPQEPVWQNGNTQLLSYVRQHYPHCTDLEISSILAQYYADIRQQSPNLTDPEITSLLESCARSDVPGTCASSQQPVSQDVNTRLFGYVREYYPNSTDFEISSLLAEYYAEVRQHYPLLTDSEITSVLESRAGFDGPEQFPSPEQPTPQQLTSQQPTPQPAVIQPYDSTAQSCPEPASSEPHPTSQQPPSHEDPSLSIGFGTGSQGGSQTPGPADTDLQAPYERPADQPATDFEVPVRHTNVASASSATGITSGASPPPPVHIVSAAPSPPPVPGHIAPAPVAPAPSGPAAAAGDDDDDDNCLVKVIRKSSKNMAIFKTGAMQWMPDKVVYGVKEALNDLRAANRKSKKRLLSRKGPISQTGSVKFPHNYEGFMPGDRMARSQAKRDWINAYMRLVLDKYCGRLPDDATLADMLNDEYGEPEAADGDYDADTYEDGVDPWDTIPDDMANDLFVDEPEDNQATEEEDVDPVYSGLEARMSDMNIQHAQTA</sequence>
<dbReference type="EMBL" id="MAVT02001158">
    <property type="protein sequence ID" value="POS71827.1"/>
    <property type="molecule type" value="Genomic_DNA"/>
</dbReference>
<feature type="compositionally biased region" description="Acidic residues" evidence="1">
    <location>
        <begin position="540"/>
        <end position="570"/>
    </location>
</feature>
<comment type="caution">
    <text evidence="2">The sequence shown here is derived from an EMBL/GenBank/DDBJ whole genome shotgun (WGS) entry which is preliminary data.</text>
</comment>
<feature type="region of interest" description="Disordered" evidence="1">
    <location>
        <begin position="235"/>
        <end position="370"/>
    </location>
</feature>
<protein>
    <submittedName>
        <fullName evidence="2">Uncharacterized protein</fullName>
    </submittedName>
</protein>
<evidence type="ECO:0000256" key="1">
    <source>
        <dbReference type="SAM" id="MobiDB-lite"/>
    </source>
</evidence>
<name>A0A2P5HNL2_DIAHE</name>
<gene>
    <name evidence="2" type="ORF">DHEL01_v209783</name>
</gene>
<proteinExistence type="predicted"/>
<dbReference type="Proteomes" id="UP000094444">
    <property type="component" value="Unassembled WGS sequence"/>
</dbReference>
<dbReference type="InParanoid" id="A0A2P5HNL2"/>
<evidence type="ECO:0000313" key="3">
    <source>
        <dbReference type="Proteomes" id="UP000094444"/>
    </source>
</evidence>
<feature type="compositionally biased region" description="Low complexity" evidence="1">
    <location>
        <begin position="249"/>
        <end position="258"/>
    </location>
</feature>
<reference evidence="2" key="1">
    <citation type="submission" date="2017-09" db="EMBL/GenBank/DDBJ databases">
        <title>Polyketide synthases of a Diaporthe helianthi virulent isolate.</title>
        <authorList>
            <person name="Baroncelli R."/>
        </authorList>
    </citation>
    <scope>NUCLEOTIDE SEQUENCE [LARGE SCALE GENOMIC DNA]</scope>
    <source>
        <strain evidence="2">7/96</strain>
    </source>
</reference>
<dbReference type="AlphaFoldDB" id="A0A2P5HNL2"/>
<keyword evidence="3" id="KW-1185">Reference proteome</keyword>
<evidence type="ECO:0000313" key="2">
    <source>
        <dbReference type="EMBL" id="POS71827.1"/>
    </source>
</evidence>
<feature type="region of interest" description="Disordered" evidence="1">
    <location>
        <begin position="540"/>
        <end position="571"/>
    </location>
</feature>
<organism evidence="2 3">
    <name type="scientific">Diaporthe helianthi</name>
    <dbReference type="NCBI Taxonomy" id="158607"/>
    <lineage>
        <taxon>Eukaryota</taxon>
        <taxon>Fungi</taxon>
        <taxon>Dikarya</taxon>
        <taxon>Ascomycota</taxon>
        <taxon>Pezizomycotina</taxon>
        <taxon>Sordariomycetes</taxon>
        <taxon>Sordariomycetidae</taxon>
        <taxon>Diaporthales</taxon>
        <taxon>Diaporthaceae</taxon>
        <taxon>Diaporthe</taxon>
    </lineage>
</organism>
<dbReference type="OrthoDB" id="10579827at2759"/>
<feature type="compositionally biased region" description="Low complexity" evidence="1">
    <location>
        <begin position="345"/>
        <end position="357"/>
    </location>
</feature>
<accession>A0A2P5HNL2</accession>